<accession>A0AA39TT40</accession>
<dbReference type="Proteomes" id="UP001175228">
    <property type="component" value="Unassembled WGS sequence"/>
</dbReference>
<keyword evidence="2" id="KW-1185">Reference proteome</keyword>
<dbReference type="AlphaFoldDB" id="A0AA39TT40"/>
<reference evidence="1" key="1">
    <citation type="submission" date="2023-06" db="EMBL/GenBank/DDBJ databases">
        <authorList>
            <consortium name="Lawrence Berkeley National Laboratory"/>
            <person name="Ahrendt S."/>
            <person name="Sahu N."/>
            <person name="Indic B."/>
            <person name="Wong-Bajracharya J."/>
            <person name="Merenyi Z."/>
            <person name="Ke H.-M."/>
            <person name="Monk M."/>
            <person name="Kocsube S."/>
            <person name="Drula E."/>
            <person name="Lipzen A."/>
            <person name="Balint B."/>
            <person name="Henrissat B."/>
            <person name="Andreopoulos B."/>
            <person name="Martin F.M."/>
            <person name="Harder C.B."/>
            <person name="Rigling D."/>
            <person name="Ford K.L."/>
            <person name="Foster G.D."/>
            <person name="Pangilinan J."/>
            <person name="Papanicolaou A."/>
            <person name="Barry K."/>
            <person name="LaButti K."/>
            <person name="Viragh M."/>
            <person name="Koriabine M."/>
            <person name="Yan M."/>
            <person name="Riley R."/>
            <person name="Champramary S."/>
            <person name="Plett K.L."/>
            <person name="Tsai I.J."/>
            <person name="Slot J."/>
            <person name="Sipos G."/>
            <person name="Plett J."/>
            <person name="Nagy L.G."/>
            <person name="Grigoriev I.V."/>
        </authorList>
    </citation>
    <scope>NUCLEOTIDE SEQUENCE</scope>
    <source>
        <strain evidence="1">HWK02</strain>
    </source>
</reference>
<evidence type="ECO:0000313" key="2">
    <source>
        <dbReference type="Proteomes" id="UP001175228"/>
    </source>
</evidence>
<sequence length="193" mass="22208">MSIKYYYLRIGLQAKDAFFGNLKQVYPRSSNLTDPFPARVLLEAERRYRKKLALEHVDKLSIFSGWHTSPLNPCYHYTLQGYNMSGWMAVMIEMEVANQGSIFSYGLRDWNGWSVRSGGLQAKHFFQPGDHVEQNLICIRLCTILLVEEVEFHQLFNQEVLDGLQIHVHAMLHDPSGMEAIGLGVEIDRNPHV</sequence>
<evidence type="ECO:0000313" key="1">
    <source>
        <dbReference type="EMBL" id="KAK0499916.1"/>
    </source>
</evidence>
<proteinExistence type="predicted"/>
<organism evidence="1 2">
    <name type="scientific">Armillaria luteobubalina</name>
    <dbReference type="NCBI Taxonomy" id="153913"/>
    <lineage>
        <taxon>Eukaryota</taxon>
        <taxon>Fungi</taxon>
        <taxon>Dikarya</taxon>
        <taxon>Basidiomycota</taxon>
        <taxon>Agaricomycotina</taxon>
        <taxon>Agaricomycetes</taxon>
        <taxon>Agaricomycetidae</taxon>
        <taxon>Agaricales</taxon>
        <taxon>Marasmiineae</taxon>
        <taxon>Physalacriaceae</taxon>
        <taxon>Armillaria</taxon>
    </lineage>
</organism>
<comment type="caution">
    <text evidence="1">The sequence shown here is derived from an EMBL/GenBank/DDBJ whole genome shotgun (WGS) entry which is preliminary data.</text>
</comment>
<name>A0AA39TT40_9AGAR</name>
<dbReference type="EMBL" id="JAUEPU010000008">
    <property type="protein sequence ID" value="KAK0499916.1"/>
    <property type="molecule type" value="Genomic_DNA"/>
</dbReference>
<protein>
    <submittedName>
        <fullName evidence="1">Uncharacterized protein</fullName>
    </submittedName>
</protein>
<gene>
    <name evidence="1" type="ORF">EDD18DRAFT_1102136</name>
</gene>